<evidence type="ECO:0000256" key="2">
    <source>
        <dbReference type="ARBA" id="ARBA00023175"/>
    </source>
</evidence>
<keyword evidence="2 4" id="KW-0505">Motor protein</keyword>
<dbReference type="EMBL" id="PKPP01005051">
    <property type="protein sequence ID" value="PWA61655.1"/>
    <property type="molecule type" value="Genomic_DNA"/>
</dbReference>
<dbReference type="InterPro" id="IPR027640">
    <property type="entry name" value="Kinesin-like_fam"/>
</dbReference>
<evidence type="ECO:0000313" key="8">
    <source>
        <dbReference type="Proteomes" id="UP000245207"/>
    </source>
</evidence>
<dbReference type="GO" id="GO:0051231">
    <property type="term" value="P:spindle elongation"/>
    <property type="evidence" value="ECO:0007669"/>
    <property type="project" value="TreeGrafter"/>
</dbReference>
<dbReference type="InterPro" id="IPR001752">
    <property type="entry name" value="Kinesin_motor_dom"/>
</dbReference>
<dbReference type="SUPFAM" id="SSF52540">
    <property type="entry name" value="P-loop containing nucleoside triphosphate hydrolases"/>
    <property type="match status" value="1"/>
</dbReference>
<dbReference type="PANTHER" id="PTHR47969:SF9">
    <property type="entry name" value="KINESIN-LIKE PROTEIN"/>
    <property type="match status" value="1"/>
</dbReference>
<proteinExistence type="inferred from homology"/>
<evidence type="ECO:0000313" key="7">
    <source>
        <dbReference type="EMBL" id="PWA61655.1"/>
    </source>
</evidence>
<accession>A0A2U1MK70</accession>
<feature type="compositionally biased region" description="Polar residues" evidence="5">
    <location>
        <begin position="365"/>
        <end position="374"/>
    </location>
</feature>
<reference evidence="7 8" key="1">
    <citation type="journal article" date="2018" name="Mol. Plant">
        <title>The genome of Artemisia annua provides insight into the evolution of Asteraceae family and artemisinin biosynthesis.</title>
        <authorList>
            <person name="Shen Q."/>
            <person name="Zhang L."/>
            <person name="Liao Z."/>
            <person name="Wang S."/>
            <person name="Yan T."/>
            <person name="Shi P."/>
            <person name="Liu M."/>
            <person name="Fu X."/>
            <person name="Pan Q."/>
            <person name="Wang Y."/>
            <person name="Lv Z."/>
            <person name="Lu X."/>
            <person name="Zhang F."/>
            <person name="Jiang W."/>
            <person name="Ma Y."/>
            <person name="Chen M."/>
            <person name="Hao X."/>
            <person name="Li L."/>
            <person name="Tang Y."/>
            <person name="Lv G."/>
            <person name="Zhou Y."/>
            <person name="Sun X."/>
            <person name="Brodelius P.E."/>
            <person name="Rose J.K.C."/>
            <person name="Tang K."/>
        </authorList>
    </citation>
    <scope>NUCLEOTIDE SEQUENCE [LARGE SCALE GENOMIC DNA]</scope>
    <source>
        <strain evidence="8">cv. Huhao1</strain>
        <tissue evidence="7">Leaf</tissue>
    </source>
</reference>
<evidence type="ECO:0000256" key="5">
    <source>
        <dbReference type="SAM" id="MobiDB-lite"/>
    </source>
</evidence>
<dbReference type="InterPro" id="IPR027417">
    <property type="entry name" value="P-loop_NTPase"/>
</dbReference>
<comment type="similarity">
    <text evidence="3">Belongs to the TRAFAC class myosin-kinesin ATPase superfamily. Kinesin family. KIN-10 subfamily.</text>
</comment>
<feature type="binding site" evidence="4">
    <location>
        <begin position="108"/>
        <end position="115"/>
    </location>
    <ligand>
        <name>ATP</name>
        <dbReference type="ChEBI" id="CHEBI:30616"/>
    </ligand>
</feature>
<dbReference type="GO" id="GO:0003777">
    <property type="term" value="F:microtubule motor activity"/>
    <property type="evidence" value="ECO:0007669"/>
    <property type="project" value="InterPro"/>
</dbReference>
<dbReference type="Proteomes" id="UP000245207">
    <property type="component" value="Unassembled WGS sequence"/>
</dbReference>
<dbReference type="FunFam" id="1.10.150.280:FF:000003">
    <property type="entry name" value="Kinesin-like protein KIN-10C"/>
    <property type="match status" value="1"/>
</dbReference>
<dbReference type="GO" id="GO:0005524">
    <property type="term" value="F:ATP binding"/>
    <property type="evidence" value="ECO:0007669"/>
    <property type="project" value="UniProtKB-UniRule"/>
</dbReference>
<feature type="region of interest" description="Disordered" evidence="5">
    <location>
        <begin position="352"/>
        <end position="410"/>
    </location>
</feature>
<dbReference type="GO" id="GO:0007018">
    <property type="term" value="P:microtubule-based movement"/>
    <property type="evidence" value="ECO:0007669"/>
    <property type="project" value="InterPro"/>
</dbReference>
<dbReference type="AlphaFoldDB" id="A0A2U1MK70"/>
<dbReference type="Gene3D" id="3.40.850.10">
    <property type="entry name" value="Kinesin motor domain"/>
    <property type="match status" value="1"/>
</dbReference>
<evidence type="ECO:0000259" key="6">
    <source>
        <dbReference type="PROSITE" id="PS50067"/>
    </source>
</evidence>
<dbReference type="Gene3D" id="1.10.150.280">
    <property type="entry name" value="AF1531-like domain"/>
    <property type="match status" value="1"/>
</dbReference>
<dbReference type="InterPro" id="IPR010994">
    <property type="entry name" value="RuvA_2-like"/>
</dbReference>
<keyword evidence="4" id="KW-0547">Nucleotide-binding</keyword>
<dbReference type="STRING" id="35608.A0A2U1MK70"/>
<dbReference type="OrthoDB" id="3176171at2759"/>
<dbReference type="GO" id="GO:0005875">
    <property type="term" value="C:microtubule associated complex"/>
    <property type="evidence" value="ECO:0007669"/>
    <property type="project" value="TreeGrafter"/>
</dbReference>
<evidence type="ECO:0000256" key="4">
    <source>
        <dbReference type="PROSITE-ProRule" id="PRU00283"/>
    </source>
</evidence>
<gene>
    <name evidence="7" type="ORF">CTI12_AA371120</name>
</gene>
<dbReference type="InterPro" id="IPR036961">
    <property type="entry name" value="Kinesin_motor_dom_sf"/>
</dbReference>
<organism evidence="7 8">
    <name type="scientific">Artemisia annua</name>
    <name type="common">Sweet wormwood</name>
    <dbReference type="NCBI Taxonomy" id="35608"/>
    <lineage>
        <taxon>Eukaryota</taxon>
        <taxon>Viridiplantae</taxon>
        <taxon>Streptophyta</taxon>
        <taxon>Embryophyta</taxon>
        <taxon>Tracheophyta</taxon>
        <taxon>Spermatophyta</taxon>
        <taxon>Magnoliopsida</taxon>
        <taxon>eudicotyledons</taxon>
        <taxon>Gunneridae</taxon>
        <taxon>Pentapetalae</taxon>
        <taxon>asterids</taxon>
        <taxon>campanulids</taxon>
        <taxon>Asterales</taxon>
        <taxon>Asteraceae</taxon>
        <taxon>Asteroideae</taxon>
        <taxon>Anthemideae</taxon>
        <taxon>Artemisiinae</taxon>
        <taxon>Artemisia</taxon>
    </lineage>
</organism>
<evidence type="ECO:0000256" key="3">
    <source>
        <dbReference type="ARBA" id="ARBA00061615"/>
    </source>
</evidence>
<name>A0A2U1MK70_ARTAN</name>
<dbReference type="GO" id="GO:0008017">
    <property type="term" value="F:microtubule binding"/>
    <property type="evidence" value="ECO:0007669"/>
    <property type="project" value="InterPro"/>
</dbReference>
<dbReference type="SMART" id="SM00129">
    <property type="entry name" value="KISc"/>
    <property type="match status" value="1"/>
</dbReference>
<keyword evidence="8" id="KW-1185">Reference proteome</keyword>
<dbReference type="PANTHER" id="PTHR47969">
    <property type="entry name" value="CHROMOSOME-ASSOCIATED KINESIN KIF4A-RELATED"/>
    <property type="match status" value="1"/>
</dbReference>
<dbReference type="GO" id="GO:0005874">
    <property type="term" value="C:microtubule"/>
    <property type="evidence" value="ECO:0007669"/>
    <property type="project" value="UniProtKB-KW"/>
</dbReference>
<dbReference type="GO" id="GO:0007052">
    <property type="term" value="P:mitotic spindle organization"/>
    <property type="evidence" value="ECO:0007669"/>
    <property type="project" value="TreeGrafter"/>
</dbReference>
<dbReference type="SUPFAM" id="SSF47781">
    <property type="entry name" value="RuvA domain 2-like"/>
    <property type="match status" value="1"/>
</dbReference>
<keyword evidence="1" id="KW-0493">Microtubule</keyword>
<protein>
    <submittedName>
        <fullName evidence="7">Kinesin motor domain-containing protein</fullName>
    </submittedName>
</protein>
<dbReference type="Pfam" id="PF12836">
    <property type="entry name" value="HHH_3"/>
    <property type="match status" value="1"/>
</dbReference>
<dbReference type="Pfam" id="PF00225">
    <property type="entry name" value="Kinesin"/>
    <property type="match status" value="1"/>
</dbReference>
<keyword evidence="4" id="KW-0067">ATP-binding</keyword>
<feature type="domain" description="Kinesin motor" evidence="6">
    <location>
        <begin position="19"/>
        <end position="338"/>
    </location>
</feature>
<sequence>MAALSSRDRVKPCVNVGGKVRVVARIRGFRDQELASSSDAVSVINVRCLGDDKVAISFDDPASSRRNEYMVDCCYGQSEDNAAIFLKEVKPRISKAFDGESSTFIAFGARGSGKTYTIQAADENFGLGMLAMEEVLKNVEGERHTVAVSIYEVLQNHVYDLLDTNNKEVQILEDAQGKVTLKGLSKVHVKSMAEFQKLYCGESSSKKPTKKLPLELPRRSHKALMIHILASDEGENAKCAGTLNFVDLAGYENTRSSIDGTNCVEVKQINKSLNALLNVIQAINASESRVPYRESKVARMLQDSVGGTNNISMLVCLNPLFCPDTLHAITLASRLKIMKPVTMSCFAKKPSNSRVPMSLDKTDPGVSSCSTAKKPTTPRYPLSAKKPSSSCVPLSANKPNPGVSVSSSTKKQTNLRFPLSAKKTNAVVKGRKLFGGVGQAKGIKEQALSMENNESSIMKSEGDTTVATSIMKSEISSGDFMVVPYVKEEKCSLTEASSSSASVPQPLDEEILEYDASKEMESLVMKLEDTSVETQNTCTEFIPYANVDNMEKENNALHANEGQSPPLSVQLKEMAKNLQLTFNASTPLCISRPLDAKIEVGNCVEAVEPKTPVVAHNMDLSICESGTFSKHGIKESLVQDYLRFLNSASKDDLKSIRGIGEKRATYILDLREESPEPFKSLDDLQDIGLSAKQVKKMIKNVASDLFA</sequence>
<evidence type="ECO:0000256" key="1">
    <source>
        <dbReference type="ARBA" id="ARBA00022701"/>
    </source>
</evidence>
<dbReference type="PRINTS" id="PR00380">
    <property type="entry name" value="KINESINHEAVY"/>
</dbReference>
<dbReference type="PROSITE" id="PS50067">
    <property type="entry name" value="KINESIN_MOTOR_2"/>
    <property type="match status" value="1"/>
</dbReference>
<comment type="caution">
    <text evidence="7">The sequence shown here is derived from an EMBL/GenBank/DDBJ whole genome shotgun (WGS) entry which is preliminary data.</text>
</comment>